<keyword evidence="3" id="KW-1185">Reference proteome</keyword>
<feature type="region of interest" description="Disordered" evidence="1">
    <location>
        <begin position="1"/>
        <end position="27"/>
    </location>
</feature>
<feature type="compositionally biased region" description="Basic and acidic residues" evidence="1">
    <location>
        <begin position="1"/>
        <end position="12"/>
    </location>
</feature>
<evidence type="ECO:0000313" key="2">
    <source>
        <dbReference type="EMBL" id="KAK1749621.1"/>
    </source>
</evidence>
<comment type="caution">
    <text evidence="2">The sequence shown here is derived from an EMBL/GenBank/DDBJ whole genome shotgun (WGS) entry which is preliminary data.</text>
</comment>
<organism evidence="2 3">
    <name type="scientific">Echria macrotheca</name>
    <dbReference type="NCBI Taxonomy" id="438768"/>
    <lineage>
        <taxon>Eukaryota</taxon>
        <taxon>Fungi</taxon>
        <taxon>Dikarya</taxon>
        <taxon>Ascomycota</taxon>
        <taxon>Pezizomycotina</taxon>
        <taxon>Sordariomycetes</taxon>
        <taxon>Sordariomycetidae</taxon>
        <taxon>Sordariales</taxon>
        <taxon>Schizotheciaceae</taxon>
        <taxon>Echria</taxon>
    </lineage>
</organism>
<evidence type="ECO:0000313" key="3">
    <source>
        <dbReference type="Proteomes" id="UP001239445"/>
    </source>
</evidence>
<accession>A0AAJ0F008</accession>
<name>A0AAJ0F008_9PEZI</name>
<dbReference type="AlphaFoldDB" id="A0AAJ0F008"/>
<proteinExistence type="predicted"/>
<feature type="compositionally biased region" description="Basic and acidic residues" evidence="1">
    <location>
        <begin position="109"/>
        <end position="135"/>
    </location>
</feature>
<gene>
    <name evidence="2" type="ORF">QBC47DRAFT_407813</name>
</gene>
<evidence type="ECO:0000256" key="1">
    <source>
        <dbReference type="SAM" id="MobiDB-lite"/>
    </source>
</evidence>
<reference evidence="2" key="1">
    <citation type="submission" date="2023-06" db="EMBL/GenBank/DDBJ databases">
        <title>Genome-scale phylogeny and comparative genomics of the fungal order Sordariales.</title>
        <authorList>
            <consortium name="Lawrence Berkeley National Laboratory"/>
            <person name="Hensen N."/>
            <person name="Bonometti L."/>
            <person name="Westerberg I."/>
            <person name="Brannstrom I.O."/>
            <person name="Guillou S."/>
            <person name="Cros-Aarteil S."/>
            <person name="Calhoun S."/>
            <person name="Haridas S."/>
            <person name="Kuo A."/>
            <person name="Mondo S."/>
            <person name="Pangilinan J."/>
            <person name="Riley R."/>
            <person name="Labutti K."/>
            <person name="Andreopoulos B."/>
            <person name="Lipzen A."/>
            <person name="Chen C."/>
            <person name="Yanf M."/>
            <person name="Daum C."/>
            <person name="Ng V."/>
            <person name="Clum A."/>
            <person name="Steindorff A."/>
            <person name="Ohm R."/>
            <person name="Martin F."/>
            <person name="Silar P."/>
            <person name="Natvig D."/>
            <person name="Lalanne C."/>
            <person name="Gautier V."/>
            <person name="Ament-Velasquez S.L."/>
            <person name="Kruys A."/>
            <person name="Hutchinson M.I."/>
            <person name="Powell A.J."/>
            <person name="Barry K."/>
            <person name="Miller A.N."/>
            <person name="Grigoriev I.V."/>
            <person name="Debuchy R."/>
            <person name="Gladieux P."/>
            <person name="Thoren M.H."/>
            <person name="Johannesson H."/>
        </authorList>
    </citation>
    <scope>NUCLEOTIDE SEQUENCE</scope>
    <source>
        <strain evidence="2">PSN4</strain>
    </source>
</reference>
<dbReference type="EMBL" id="MU839854">
    <property type="protein sequence ID" value="KAK1749621.1"/>
    <property type="molecule type" value="Genomic_DNA"/>
</dbReference>
<dbReference type="Proteomes" id="UP001239445">
    <property type="component" value="Unassembled WGS sequence"/>
</dbReference>
<protein>
    <submittedName>
        <fullName evidence="2">Uncharacterized protein</fullName>
    </submittedName>
</protein>
<feature type="region of interest" description="Disordered" evidence="1">
    <location>
        <begin position="86"/>
        <end position="154"/>
    </location>
</feature>
<sequence>MERNKKGKDRAEPQSQDAARASSPAKDLYERLVRRGNAARVASASSDLSLYSVLPSHLSAVPIDEIKKKIAETQDEFRAYKAAKEGVRTSAQAANSHVDETDLGAQGERSAHVATDADHDLKGKAVDPVNRDFTRDSSCPGDPLSDTPPDPSQMTADEIATYKENLREAIQLRRRKLREAVHNVITLDFEVRDLAAELARMERGG</sequence>